<name>A0AAV3Y6T5_9GAST</name>
<reference evidence="2 3" key="1">
    <citation type="journal article" date="2021" name="Elife">
        <title>Chloroplast acquisition without the gene transfer in kleptoplastic sea slugs, Plakobranchus ocellatus.</title>
        <authorList>
            <person name="Maeda T."/>
            <person name="Takahashi S."/>
            <person name="Yoshida T."/>
            <person name="Shimamura S."/>
            <person name="Takaki Y."/>
            <person name="Nagai Y."/>
            <person name="Toyoda A."/>
            <person name="Suzuki Y."/>
            <person name="Arimoto A."/>
            <person name="Ishii H."/>
            <person name="Satoh N."/>
            <person name="Nishiyama T."/>
            <person name="Hasebe M."/>
            <person name="Maruyama T."/>
            <person name="Minagawa J."/>
            <person name="Obokata J."/>
            <person name="Shigenobu S."/>
        </authorList>
    </citation>
    <scope>NUCLEOTIDE SEQUENCE [LARGE SCALE GENOMIC DNA]</scope>
</reference>
<sequence length="82" mass="9244">MIDCPRSEGQRKTRWSLEWNTKRQKMTESSNQAPSLETEQVGLREFPPNASELIPQRLQSPQTAAICSGPQIISGRTDKDTT</sequence>
<organism evidence="2 3">
    <name type="scientific">Plakobranchus ocellatus</name>
    <dbReference type="NCBI Taxonomy" id="259542"/>
    <lineage>
        <taxon>Eukaryota</taxon>
        <taxon>Metazoa</taxon>
        <taxon>Spiralia</taxon>
        <taxon>Lophotrochozoa</taxon>
        <taxon>Mollusca</taxon>
        <taxon>Gastropoda</taxon>
        <taxon>Heterobranchia</taxon>
        <taxon>Euthyneura</taxon>
        <taxon>Panpulmonata</taxon>
        <taxon>Sacoglossa</taxon>
        <taxon>Placobranchoidea</taxon>
        <taxon>Plakobranchidae</taxon>
        <taxon>Plakobranchus</taxon>
    </lineage>
</organism>
<keyword evidence="3" id="KW-1185">Reference proteome</keyword>
<dbReference type="Proteomes" id="UP000735302">
    <property type="component" value="Unassembled WGS sequence"/>
</dbReference>
<evidence type="ECO:0000256" key="1">
    <source>
        <dbReference type="SAM" id="MobiDB-lite"/>
    </source>
</evidence>
<feature type="compositionally biased region" description="Polar residues" evidence="1">
    <location>
        <begin position="27"/>
        <end position="38"/>
    </location>
</feature>
<accession>A0AAV3Y6T5</accession>
<protein>
    <submittedName>
        <fullName evidence="2">Uncharacterized protein</fullName>
    </submittedName>
</protein>
<evidence type="ECO:0000313" key="2">
    <source>
        <dbReference type="EMBL" id="GFN77798.1"/>
    </source>
</evidence>
<evidence type="ECO:0000313" key="3">
    <source>
        <dbReference type="Proteomes" id="UP000735302"/>
    </source>
</evidence>
<feature type="compositionally biased region" description="Basic and acidic residues" evidence="1">
    <location>
        <begin position="1"/>
        <end position="11"/>
    </location>
</feature>
<dbReference type="EMBL" id="BLXT01000501">
    <property type="protein sequence ID" value="GFN77798.1"/>
    <property type="molecule type" value="Genomic_DNA"/>
</dbReference>
<feature type="region of interest" description="Disordered" evidence="1">
    <location>
        <begin position="1"/>
        <end position="39"/>
    </location>
</feature>
<dbReference type="AlphaFoldDB" id="A0AAV3Y6T5"/>
<gene>
    <name evidence="2" type="ORF">PoB_000430400</name>
</gene>
<comment type="caution">
    <text evidence="2">The sequence shown here is derived from an EMBL/GenBank/DDBJ whole genome shotgun (WGS) entry which is preliminary data.</text>
</comment>
<proteinExistence type="predicted"/>
<feature type="region of interest" description="Disordered" evidence="1">
    <location>
        <begin position="60"/>
        <end position="82"/>
    </location>
</feature>